<gene>
    <name evidence="23" type="primary">mutM</name>
    <name evidence="23" type="ORF">ENQ76_14570</name>
</gene>
<dbReference type="Gene3D" id="1.10.8.50">
    <property type="match status" value="1"/>
</dbReference>
<keyword evidence="11 23" id="KW-0378">Hydrolase</keyword>
<organism evidence="23">
    <name type="scientific">Schlesneria paludicola</name>
    <dbReference type="NCBI Taxonomy" id="360056"/>
    <lineage>
        <taxon>Bacteria</taxon>
        <taxon>Pseudomonadati</taxon>
        <taxon>Planctomycetota</taxon>
        <taxon>Planctomycetia</taxon>
        <taxon>Planctomycetales</taxon>
        <taxon>Planctomycetaceae</taxon>
        <taxon>Schlesneria</taxon>
    </lineage>
</organism>
<evidence type="ECO:0000256" key="13">
    <source>
        <dbReference type="ARBA" id="ARBA00023125"/>
    </source>
</evidence>
<sequence length="293" mass="32482">MPELPEVETMVRGIRPHVAGRTIVAVRKGPCRCRPMTITPALPALSRRVTGQTIAAVRRLAKRVVLDLTDGSHLAIEPRMTGLVLLSEPPDREHLRVEWELAGESPYPSLWFWDRRGLGTLRWYAPGELAAALESGALGPDALTVTAERYGELCRRTSRPIKVALLDQKLIAGIGNLYASEILHQAGIHPQRRTDQLRADDIARLHAATHEVLETAIRYEGSTLGDGTYRNALNQTGQYQNAHRVYDRAGEVCPTCREGAVQRIVQAQRSTFFCPVCQPRSRSGGKRRSSARS</sequence>
<dbReference type="NCBIfam" id="NF002211">
    <property type="entry name" value="PRK01103.1"/>
    <property type="match status" value="1"/>
</dbReference>
<keyword evidence="16" id="KW-0511">Multifunctional enzyme</keyword>
<feature type="domain" description="FPG-type" evidence="21">
    <location>
        <begin position="244"/>
        <end position="279"/>
    </location>
</feature>
<protein>
    <recommendedName>
        <fullName evidence="7">Formamidopyrimidine-DNA glycosylase</fullName>
        <ecNumber evidence="5">3.2.2.23</ecNumber>
        <ecNumber evidence="6">4.2.99.18</ecNumber>
    </recommendedName>
    <alternativeName>
        <fullName evidence="18">DNA-(apurinic or apyrimidinic site) lyase MutM</fullName>
    </alternativeName>
</protein>
<dbReference type="GO" id="GO:0008270">
    <property type="term" value="F:zinc ion binding"/>
    <property type="evidence" value="ECO:0007669"/>
    <property type="project" value="UniProtKB-KW"/>
</dbReference>
<dbReference type="SUPFAM" id="SSF57716">
    <property type="entry name" value="Glucocorticoid receptor-like (DNA-binding domain)"/>
    <property type="match status" value="1"/>
</dbReference>
<dbReference type="Pfam" id="PF01149">
    <property type="entry name" value="Fapy_DNA_glyco"/>
    <property type="match status" value="1"/>
</dbReference>
<dbReference type="CDD" id="cd08966">
    <property type="entry name" value="EcFpg-like_N"/>
    <property type="match status" value="1"/>
</dbReference>
<dbReference type="GO" id="GO:0034039">
    <property type="term" value="F:8-oxo-7,8-dihydroguanine DNA N-glycosylase activity"/>
    <property type="evidence" value="ECO:0007669"/>
    <property type="project" value="TreeGrafter"/>
</dbReference>
<dbReference type="AlphaFoldDB" id="A0A7C2K2Y4"/>
<dbReference type="SMART" id="SM01232">
    <property type="entry name" value="H2TH"/>
    <property type="match status" value="1"/>
</dbReference>
<dbReference type="PROSITE" id="PS51068">
    <property type="entry name" value="FPG_CAT"/>
    <property type="match status" value="1"/>
</dbReference>
<reference evidence="23" key="1">
    <citation type="journal article" date="2020" name="mSystems">
        <title>Genome- and Community-Level Interaction Insights into Carbon Utilization and Element Cycling Functions of Hydrothermarchaeota in Hydrothermal Sediment.</title>
        <authorList>
            <person name="Zhou Z."/>
            <person name="Liu Y."/>
            <person name="Xu W."/>
            <person name="Pan J."/>
            <person name="Luo Z.H."/>
            <person name="Li M."/>
        </authorList>
    </citation>
    <scope>NUCLEOTIDE SEQUENCE [LARGE SCALE GENOMIC DNA]</scope>
    <source>
        <strain evidence="23">SpSt-339</strain>
    </source>
</reference>
<evidence type="ECO:0000256" key="6">
    <source>
        <dbReference type="ARBA" id="ARBA00012720"/>
    </source>
</evidence>
<dbReference type="FunFam" id="1.10.8.50:FF:000003">
    <property type="entry name" value="Formamidopyrimidine-DNA glycosylase"/>
    <property type="match status" value="1"/>
</dbReference>
<evidence type="ECO:0000256" key="3">
    <source>
        <dbReference type="ARBA" id="ARBA00009409"/>
    </source>
</evidence>
<dbReference type="InterPro" id="IPR020629">
    <property type="entry name" value="FPG_Glyclase"/>
</dbReference>
<feature type="domain" description="Formamidopyrimidine-DNA glycosylase catalytic" evidence="22">
    <location>
        <begin position="2"/>
        <end position="119"/>
    </location>
</feature>
<keyword evidence="13" id="KW-0238">DNA-binding</keyword>
<dbReference type="PANTHER" id="PTHR22993:SF9">
    <property type="entry name" value="FORMAMIDOPYRIMIDINE-DNA GLYCOSYLASE"/>
    <property type="match status" value="1"/>
</dbReference>
<dbReference type="InterPro" id="IPR035937">
    <property type="entry name" value="FPG_N"/>
</dbReference>
<evidence type="ECO:0000256" key="10">
    <source>
        <dbReference type="ARBA" id="ARBA00022771"/>
    </source>
</evidence>
<evidence type="ECO:0000259" key="22">
    <source>
        <dbReference type="PROSITE" id="PS51068"/>
    </source>
</evidence>
<comment type="subunit">
    <text evidence="4">Monomer.</text>
</comment>
<keyword evidence="15 23" id="KW-0456">Lyase</keyword>
<evidence type="ECO:0000256" key="16">
    <source>
        <dbReference type="ARBA" id="ARBA00023268"/>
    </source>
</evidence>
<evidence type="ECO:0000256" key="11">
    <source>
        <dbReference type="ARBA" id="ARBA00022801"/>
    </source>
</evidence>
<dbReference type="InterPro" id="IPR010663">
    <property type="entry name" value="Znf_FPG/IleRS"/>
</dbReference>
<evidence type="ECO:0000256" key="19">
    <source>
        <dbReference type="ARBA" id="ARBA00044632"/>
    </source>
</evidence>
<name>A0A7C2K2Y4_9PLAN</name>
<evidence type="ECO:0000256" key="7">
    <source>
        <dbReference type="ARBA" id="ARBA00016240"/>
    </source>
</evidence>
<dbReference type="SMART" id="SM00898">
    <property type="entry name" value="Fapy_DNA_glyco"/>
    <property type="match status" value="1"/>
</dbReference>
<keyword evidence="8" id="KW-0479">Metal-binding</keyword>
<dbReference type="GO" id="GO:0006284">
    <property type="term" value="P:base-excision repair"/>
    <property type="evidence" value="ECO:0007669"/>
    <property type="project" value="InterPro"/>
</dbReference>
<dbReference type="GO" id="GO:0003684">
    <property type="term" value="F:damaged DNA binding"/>
    <property type="evidence" value="ECO:0007669"/>
    <property type="project" value="InterPro"/>
</dbReference>
<dbReference type="EMBL" id="DSOK01000401">
    <property type="protein sequence ID" value="HEN16681.1"/>
    <property type="molecule type" value="Genomic_DNA"/>
</dbReference>
<evidence type="ECO:0000256" key="5">
    <source>
        <dbReference type="ARBA" id="ARBA00012024"/>
    </source>
</evidence>
<dbReference type="Pfam" id="PF06827">
    <property type="entry name" value="zf-FPG_IleRS"/>
    <property type="match status" value="1"/>
</dbReference>
<comment type="cofactor">
    <cofactor evidence="2">
        <name>Zn(2+)</name>
        <dbReference type="ChEBI" id="CHEBI:29105"/>
    </cofactor>
</comment>
<evidence type="ECO:0000256" key="1">
    <source>
        <dbReference type="ARBA" id="ARBA00001668"/>
    </source>
</evidence>
<evidence type="ECO:0000256" key="14">
    <source>
        <dbReference type="ARBA" id="ARBA00023204"/>
    </source>
</evidence>
<evidence type="ECO:0000256" key="9">
    <source>
        <dbReference type="ARBA" id="ARBA00022763"/>
    </source>
</evidence>
<accession>A0A7C2K2Y4</accession>
<dbReference type="InterPro" id="IPR015886">
    <property type="entry name" value="H2TH_FPG"/>
</dbReference>
<evidence type="ECO:0000256" key="4">
    <source>
        <dbReference type="ARBA" id="ARBA00011245"/>
    </source>
</evidence>
<dbReference type="NCBIfam" id="TIGR00577">
    <property type="entry name" value="fpg"/>
    <property type="match status" value="1"/>
</dbReference>
<keyword evidence="12" id="KW-0862">Zinc</keyword>
<dbReference type="InterPro" id="IPR010979">
    <property type="entry name" value="Ribosomal_uS13-like_H2TH"/>
</dbReference>
<comment type="similarity">
    <text evidence="3">Belongs to the FPG family.</text>
</comment>
<dbReference type="GO" id="GO:0140078">
    <property type="term" value="F:class I DNA-(apurinic or apyrimidinic site) endonuclease activity"/>
    <property type="evidence" value="ECO:0007669"/>
    <property type="project" value="UniProtKB-EC"/>
</dbReference>
<dbReference type="InterPro" id="IPR000214">
    <property type="entry name" value="Znf_DNA_glyclase/AP_lyase"/>
</dbReference>
<comment type="catalytic activity">
    <reaction evidence="1">
        <text>Hydrolysis of DNA containing ring-opened 7-methylguanine residues, releasing 2,6-diamino-4-hydroxy-5-(N-methyl)formamidopyrimidine.</text>
        <dbReference type="EC" id="3.2.2.23"/>
    </reaction>
</comment>
<comment type="catalytic activity">
    <reaction evidence="19">
        <text>2'-deoxyribonucleotide-(2'-deoxyribose 5'-phosphate)-2'-deoxyribonucleotide-DNA = a 3'-end 2'-deoxyribonucleotide-(2,3-dehydro-2,3-deoxyribose 5'-phosphate)-DNA + a 5'-end 5'-phospho-2'-deoxyribonucleoside-DNA + H(+)</text>
        <dbReference type="Rhea" id="RHEA:66592"/>
        <dbReference type="Rhea" id="RHEA-COMP:13180"/>
        <dbReference type="Rhea" id="RHEA-COMP:16897"/>
        <dbReference type="Rhea" id="RHEA-COMP:17067"/>
        <dbReference type="ChEBI" id="CHEBI:15378"/>
        <dbReference type="ChEBI" id="CHEBI:136412"/>
        <dbReference type="ChEBI" id="CHEBI:157695"/>
        <dbReference type="ChEBI" id="CHEBI:167181"/>
        <dbReference type="EC" id="4.2.99.18"/>
    </reaction>
</comment>
<dbReference type="InterPro" id="IPR012319">
    <property type="entry name" value="FPG_cat"/>
</dbReference>
<evidence type="ECO:0000259" key="21">
    <source>
        <dbReference type="PROSITE" id="PS51066"/>
    </source>
</evidence>
<dbReference type="EC" id="3.2.2.23" evidence="5"/>
<keyword evidence="17 23" id="KW-0326">Glycosidase</keyword>
<dbReference type="SUPFAM" id="SSF46946">
    <property type="entry name" value="S13-like H2TH domain"/>
    <property type="match status" value="1"/>
</dbReference>
<keyword evidence="14" id="KW-0234">DNA repair</keyword>
<comment type="caution">
    <text evidence="23">The sequence shown here is derived from an EMBL/GenBank/DDBJ whole genome shotgun (WGS) entry which is preliminary data.</text>
</comment>
<proteinExistence type="inferred from homology"/>
<evidence type="ECO:0000256" key="20">
    <source>
        <dbReference type="PROSITE-ProRule" id="PRU00391"/>
    </source>
</evidence>
<evidence type="ECO:0000256" key="17">
    <source>
        <dbReference type="ARBA" id="ARBA00023295"/>
    </source>
</evidence>
<evidence type="ECO:0000256" key="15">
    <source>
        <dbReference type="ARBA" id="ARBA00023239"/>
    </source>
</evidence>
<keyword evidence="9" id="KW-0227">DNA damage</keyword>
<evidence type="ECO:0000256" key="2">
    <source>
        <dbReference type="ARBA" id="ARBA00001947"/>
    </source>
</evidence>
<dbReference type="Gene3D" id="3.20.190.10">
    <property type="entry name" value="MutM-like, N-terminal"/>
    <property type="match status" value="1"/>
</dbReference>
<dbReference type="PROSITE" id="PS51066">
    <property type="entry name" value="ZF_FPG_2"/>
    <property type="match status" value="1"/>
</dbReference>
<dbReference type="PANTHER" id="PTHR22993">
    <property type="entry name" value="FORMAMIDOPYRIMIDINE-DNA GLYCOSYLASE"/>
    <property type="match status" value="1"/>
</dbReference>
<dbReference type="SUPFAM" id="SSF81624">
    <property type="entry name" value="N-terminal domain of MutM-like DNA repair proteins"/>
    <property type="match status" value="1"/>
</dbReference>
<keyword evidence="10 20" id="KW-0863">Zinc-finger</keyword>
<dbReference type="EC" id="4.2.99.18" evidence="6"/>
<evidence type="ECO:0000256" key="18">
    <source>
        <dbReference type="ARBA" id="ARBA00030638"/>
    </source>
</evidence>
<evidence type="ECO:0000256" key="8">
    <source>
        <dbReference type="ARBA" id="ARBA00022723"/>
    </source>
</evidence>
<dbReference type="Pfam" id="PF06831">
    <property type="entry name" value="H2TH"/>
    <property type="match status" value="1"/>
</dbReference>
<evidence type="ECO:0000256" key="12">
    <source>
        <dbReference type="ARBA" id="ARBA00022833"/>
    </source>
</evidence>
<evidence type="ECO:0000313" key="23">
    <source>
        <dbReference type="EMBL" id="HEN16681.1"/>
    </source>
</evidence>